<dbReference type="EMBL" id="JAEMNV010000003">
    <property type="protein sequence ID" value="MBJ8339347.1"/>
    <property type="molecule type" value="Genomic_DNA"/>
</dbReference>
<name>A0A934U388_9NOCA</name>
<proteinExistence type="predicted"/>
<evidence type="ECO:0000313" key="1">
    <source>
        <dbReference type="EMBL" id="MBJ8339347.1"/>
    </source>
</evidence>
<organism evidence="1 2">
    <name type="scientific">Antrihabitans stalagmiti</name>
    <dbReference type="NCBI Taxonomy" id="2799499"/>
    <lineage>
        <taxon>Bacteria</taxon>
        <taxon>Bacillati</taxon>
        <taxon>Actinomycetota</taxon>
        <taxon>Actinomycetes</taxon>
        <taxon>Mycobacteriales</taxon>
        <taxon>Nocardiaceae</taxon>
        <taxon>Antrihabitans</taxon>
    </lineage>
</organism>
<sequence>MNPALFETQIRHARVDPIRHSFEYRSYSWFVDLDELPRLPLWLRPFAKFRAADHFEAPAGDDHLGPDTLRGRVEAFLASEGVAFRGGRITALLNARVLGHVFNPLSVFWCRDDDGVLRWVIAEVHNTYGERHPYLLELDGAGRAQTDKQFYVSPFNEVDGRYDMSVPEPEDELAVRITLRRDGRAPFVATMRGRRLPATTRTVVRAQLRTPLAPLVVSARIRKQGIWLWARGLPVVPRVPVPSSAQVSQEVGQ</sequence>
<gene>
    <name evidence="1" type="ORF">JGU71_10640</name>
</gene>
<reference evidence="1" key="1">
    <citation type="submission" date="2020-12" db="EMBL/GenBank/DDBJ databases">
        <title>Antrihabitans popcorni sp. nov. and Antrihabitans auranticaus sp. nov., isolated from a larva cave.</title>
        <authorList>
            <person name="Lee S.D."/>
            <person name="Kim I.S."/>
        </authorList>
    </citation>
    <scope>NUCLEOTIDE SEQUENCE</scope>
    <source>
        <strain evidence="1">YC3-6</strain>
    </source>
</reference>
<dbReference type="InterPro" id="IPR010775">
    <property type="entry name" value="DUF1365"/>
</dbReference>
<protein>
    <submittedName>
        <fullName evidence="1">DUF1365 domain-containing protein</fullName>
    </submittedName>
</protein>
<dbReference type="Proteomes" id="UP000655868">
    <property type="component" value="Unassembled WGS sequence"/>
</dbReference>
<accession>A0A934U388</accession>
<keyword evidence="2" id="KW-1185">Reference proteome</keyword>
<dbReference type="RefSeq" id="WP_199704055.1">
    <property type="nucleotide sequence ID" value="NZ_JAEMNV010000003.1"/>
</dbReference>
<dbReference type="PANTHER" id="PTHR33973:SF4">
    <property type="entry name" value="OS07G0153300 PROTEIN"/>
    <property type="match status" value="1"/>
</dbReference>
<evidence type="ECO:0000313" key="2">
    <source>
        <dbReference type="Proteomes" id="UP000655868"/>
    </source>
</evidence>
<dbReference type="PANTHER" id="PTHR33973">
    <property type="entry name" value="OS07G0153300 PROTEIN"/>
    <property type="match status" value="1"/>
</dbReference>
<comment type="caution">
    <text evidence="1">The sequence shown here is derived from an EMBL/GenBank/DDBJ whole genome shotgun (WGS) entry which is preliminary data.</text>
</comment>
<dbReference type="AlphaFoldDB" id="A0A934U388"/>
<dbReference type="Pfam" id="PF07103">
    <property type="entry name" value="DUF1365"/>
    <property type="match status" value="1"/>
</dbReference>